<reference evidence="3" key="1">
    <citation type="journal article" date="2012" name="BMC Biol.">
        <title>Comprehensive microarray-based analysis for stage-specific larval camouflage pattern-associated genes in the swallowtail butterfly, Papilio xuthus.</title>
        <authorList>
            <person name="Futahashi R."/>
            <person name="Shirataki H."/>
            <person name="Narita T."/>
            <person name="Mita K."/>
            <person name="Fujiwara H."/>
        </authorList>
    </citation>
    <scope>NUCLEOTIDE SEQUENCE</scope>
    <source>
        <tissue evidence="3">Epidermis</tissue>
    </source>
</reference>
<dbReference type="SUPFAM" id="SSF48113">
    <property type="entry name" value="Heme-dependent peroxidases"/>
    <property type="match status" value="1"/>
</dbReference>
<dbReference type="AlphaFoldDB" id="I4DR53"/>
<dbReference type="Pfam" id="PF03098">
    <property type="entry name" value="An_peroxidase"/>
    <property type="match status" value="1"/>
</dbReference>
<keyword evidence="2" id="KW-0349">Heme</keyword>
<accession>I4DR53</accession>
<keyword evidence="2" id="KW-0479">Metal-binding</keyword>
<dbReference type="PANTHER" id="PTHR11475:SF86">
    <property type="entry name" value="PEROXIDASE"/>
    <property type="match status" value="1"/>
</dbReference>
<sequence>MLEKKIIYKNPTDYINDYNPKISASIINEFATAAYRYFHTLIRGRLDVLKENRNLERVLRLSDWFNRPSVIEERGTFDGLARGLTYQPEDKADQYFDKEITQYLFRDNRTKGDDLRATDIQRGRDHRLAGYVALRRYCGLSEPKNFDDLSGDISESNIKALKSLYKSVYDIDLTVGGVLEEHAPGALLGPTYLCISLIQFYNIRVGDRFFYENGENKNIAFTPAQLATIRKGSMARLICDNGINIKRMQPRAFELVSSDNKIVSCQTLQSVDLSLWKESK</sequence>
<evidence type="ECO:0000256" key="2">
    <source>
        <dbReference type="PIRSR" id="PIRSR619791-2"/>
    </source>
</evidence>
<evidence type="ECO:0000256" key="1">
    <source>
        <dbReference type="ARBA" id="ARBA00022559"/>
    </source>
</evidence>
<dbReference type="InterPro" id="IPR037120">
    <property type="entry name" value="Haem_peroxidase_sf_animal"/>
</dbReference>
<dbReference type="Gene3D" id="1.10.640.10">
    <property type="entry name" value="Haem peroxidase domain superfamily, animal type"/>
    <property type="match status" value="1"/>
</dbReference>
<dbReference type="PANTHER" id="PTHR11475">
    <property type="entry name" value="OXIDASE/PEROXIDASE"/>
    <property type="match status" value="1"/>
</dbReference>
<feature type="binding site" description="axial binding residue" evidence="2">
    <location>
        <position position="39"/>
    </location>
    <ligand>
        <name>heme b</name>
        <dbReference type="ChEBI" id="CHEBI:60344"/>
    </ligand>
    <ligandPart>
        <name>Fe</name>
        <dbReference type="ChEBI" id="CHEBI:18248"/>
    </ligandPart>
</feature>
<dbReference type="GO" id="GO:0006979">
    <property type="term" value="P:response to oxidative stress"/>
    <property type="evidence" value="ECO:0007669"/>
    <property type="project" value="InterPro"/>
</dbReference>
<dbReference type="GO" id="GO:0004601">
    <property type="term" value="F:peroxidase activity"/>
    <property type="evidence" value="ECO:0007669"/>
    <property type="project" value="UniProtKB-KW"/>
</dbReference>
<dbReference type="InterPro" id="IPR010255">
    <property type="entry name" value="Haem_peroxidase_sf"/>
</dbReference>
<keyword evidence="1 3" id="KW-0560">Oxidoreductase</keyword>
<keyword evidence="2" id="KW-0408">Iron</keyword>
<keyword evidence="1 3" id="KW-0575">Peroxidase</keyword>
<dbReference type="PROSITE" id="PS50292">
    <property type="entry name" value="PEROXIDASE_3"/>
    <property type="match status" value="1"/>
</dbReference>
<dbReference type="GO" id="GO:0020037">
    <property type="term" value="F:heme binding"/>
    <property type="evidence" value="ECO:0007669"/>
    <property type="project" value="InterPro"/>
</dbReference>
<dbReference type="EMBL" id="AK404947">
    <property type="protein sequence ID" value="BAM20393.1"/>
    <property type="molecule type" value="mRNA"/>
</dbReference>
<evidence type="ECO:0000313" key="3">
    <source>
        <dbReference type="EMBL" id="BAM20393.1"/>
    </source>
</evidence>
<organism evidence="3">
    <name type="scientific">Papilio polytes</name>
    <name type="common">Common mormon</name>
    <name type="synonym">Swallowtail butterfly</name>
    <dbReference type="NCBI Taxonomy" id="76194"/>
    <lineage>
        <taxon>Eukaryota</taxon>
        <taxon>Metazoa</taxon>
        <taxon>Ecdysozoa</taxon>
        <taxon>Arthropoda</taxon>
        <taxon>Hexapoda</taxon>
        <taxon>Insecta</taxon>
        <taxon>Pterygota</taxon>
        <taxon>Neoptera</taxon>
        <taxon>Endopterygota</taxon>
        <taxon>Lepidoptera</taxon>
        <taxon>Glossata</taxon>
        <taxon>Ditrysia</taxon>
        <taxon>Papilionoidea</taxon>
        <taxon>Papilionidae</taxon>
        <taxon>Papilioninae</taxon>
        <taxon>Papilio</taxon>
    </lineage>
</organism>
<name>I4DR53_PAPPL</name>
<dbReference type="InterPro" id="IPR019791">
    <property type="entry name" value="Haem_peroxidase_animal"/>
</dbReference>
<dbReference type="GO" id="GO:0046872">
    <property type="term" value="F:metal ion binding"/>
    <property type="evidence" value="ECO:0007669"/>
    <property type="project" value="UniProtKB-KW"/>
</dbReference>
<proteinExistence type="evidence at transcript level"/>
<protein>
    <submittedName>
        <fullName evidence="3">Peroxidase</fullName>
    </submittedName>
</protein>